<dbReference type="AlphaFoldDB" id="A0A1I2NI34"/>
<reference evidence="2" key="1">
    <citation type="submission" date="2016-10" db="EMBL/GenBank/DDBJ databases">
        <authorList>
            <person name="Varghese N."/>
            <person name="Submissions S."/>
        </authorList>
    </citation>
    <scope>NUCLEOTIDE SEQUENCE [LARGE SCALE GENOMIC DNA]</scope>
    <source>
        <strain evidence="2">DSM 23515</strain>
    </source>
</reference>
<proteinExistence type="predicted"/>
<name>A0A1I2NI34_9FLAO</name>
<evidence type="ECO:0008006" key="3">
    <source>
        <dbReference type="Google" id="ProtNLM"/>
    </source>
</evidence>
<keyword evidence="2" id="KW-1185">Reference proteome</keyword>
<dbReference type="EMBL" id="FOOH01000020">
    <property type="protein sequence ID" value="SFG00961.1"/>
    <property type="molecule type" value="Genomic_DNA"/>
</dbReference>
<dbReference type="Proteomes" id="UP000199116">
    <property type="component" value="Unassembled WGS sequence"/>
</dbReference>
<gene>
    <name evidence="1" type="ORF">SAMN04488033_12012</name>
</gene>
<sequence>MKTVELKELEKIYKQNYKWGLFYKQCILSSKKPYVKDLYKKLVCQKISFHKLIIKEMLKRVDQEYLQKLDRECKNELRELQQKYHPDLNNKHSLMCCNIEKNLYSAYCESLRKITDGKIRALILNQKYQIKLLREEMVKIEKYLI</sequence>
<organism evidence="1 2">
    <name type="scientific">Salegentibacter agarivorans</name>
    <dbReference type="NCBI Taxonomy" id="345907"/>
    <lineage>
        <taxon>Bacteria</taxon>
        <taxon>Pseudomonadati</taxon>
        <taxon>Bacteroidota</taxon>
        <taxon>Flavobacteriia</taxon>
        <taxon>Flavobacteriales</taxon>
        <taxon>Flavobacteriaceae</taxon>
        <taxon>Salegentibacter</taxon>
    </lineage>
</organism>
<evidence type="ECO:0000313" key="1">
    <source>
        <dbReference type="EMBL" id="SFG00961.1"/>
    </source>
</evidence>
<dbReference type="RefSeq" id="WP_093305559.1">
    <property type="nucleotide sequence ID" value="NZ_FOOH01000020.1"/>
</dbReference>
<accession>A0A1I2NI34</accession>
<evidence type="ECO:0000313" key="2">
    <source>
        <dbReference type="Proteomes" id="UP000199116"/>
    </source>
</evidence>
<protein>
    <recommendedName>
        <fullName evidence="3">DUF2383 domain-containing protein</fullName>
    </recommendedName>
</protein>